<dbReference type="OrthoDB" id="8552213at2"/>
<dbReference type="Pfam" id="PF00563">
    <property type="entry name" value="EAL"/>
    <property type="match status" value="1"/>
</dbReference>
<dbReference type="SUPFAM" id="SSF141868">
    <property type="entry name" value="EAL domain-like"/>
    <property type="match status" value="1"/>
</dbReference>
<dbReference type="EMBL" id="CP042220">
    <property type="protein sequence ID" value="QDX29744.1"/>
    <property type="molecule type" value="Genomic_DNA"/>
</dbReference>
<evidence type="ECO:0000256" key="2">
    <source>
        <dbReference type="ARBA" id="ARBA00022491"/>
    </source>
</evidence>
<dbReference type="AlphaFoldDB" id="A0A5B8I566"/>
<evidence type="ECO:0000313" key="7">
    <source>
        <dbReference type="Proteomes" id="UP000320591"/>
    </source>
</evidence>
<name>A0A5B8I566_9GAMM</name>
<dbReference type="InterPro" id="IPR050706">
    <property type="entry name" value="Cyclic-di-GMP_PDE-like"/>
</dbReference>
<keyword evidence="3" id="KW-0805">Transcription regulation</keyword>
<dbReference type="Proteomes" id="UP000320591">
    <property type="component" value="Chromosome"/>
</dbReference>
<dbReference type="RefSeq" id="WP_042871128.1">
    <property type="nucleotide sequence ID" value="NZ_CM001975.1"/>
</dbReference>
<dbReference type="InterPro" id="IPR001633">
    <property type="entry name" value="EAL_dom"/>
</dbReference>
<dbReference type="PANTHER" id="PTHR33121">
    <property type="entry name" value="CYCLIC DI-GMP PHOSPHODIESTERASE PDEF"/>
    <property type="match status" value="1"/>
</dbReference>
<dbReference type="PANTHER" id="PTHR33121:SF69">
    <property type="entry name" value="ANTI-FLHC(2)FLHD(4) FACTOR YDIV-RELATED"/>
    <property type="match status" value="1"/>
</dbReference>
<organism evidence="6 7">
    <name type="scientific">Dickeya poaceiphila</name>
    <dbReference type="NCBI Taxonomy" id="568768"/>
    <lineage>
        <taxon>Bacteria</taxon>
        <taxon>Pseudomonadati</taxon>
        <taxon>Pseudomonadota</taxon>
        <taxon>Gammaproteobacteria</taxon>
        <taxon>Enterobacterales</taxon>
        <taxon>Pectobacteriaceae</taxon>
        <taxon>Dickeya</taxon>
    </lineage>
</organism>
<comment type="similarity">
    <text evidence="1">Belongs to the YdiV family.</text>
</comment>
<gene>
    <name evidence="6" type="ORF">Dpoa569_0001555</name>
</gene>
<dbReference type="STRING" id="568768.GCA_000406125_02304"/>
<feature type="domain" description="EAL" evidence="5">
    <location>
        <begin position="1"/>
        <end position="242"/>
    </location>
</feature>
<evidence type="ECO:0000256" key="1">
    <source>
        <dbReference type="ARBA" id="ARBA00010927"/>
    </source>
</evidence>
<dbReference type="Gene3D" id="3.20.20.450">
    <property type="entry name" value="EAL domain"/>
    <property type="match status" value="1"/>
</dbReference>
<dbReference type="SMART" id="SM00052">
    <property type="entry name" value="EAL"/>
    <property type="match status" value="1"/>
</dbReference>
<proteinExistence type="inferred from homology"/>
<accession>A0A5B8I566</accession>
<keyword evidence="4" id="KW-0804">Transcription</keyword>
<protein>
    <submittedName>
        <fullName evidence="6">EAL domain-containing protein</fullName>
    </submittedName>
</protein>
<keyword evidence="2" id="KW-0678">Repressor</keyword>
<reference evidence="6 7" key="1">
    <citation type="journal article" date="2019" name="Environ. Microbiol.">
        <title>The phytopathogenic nature of Dickeya aquatica 174/2 and the dynamic early evolution of Dickeya pathogenicity.</title>
        <authorList>
            <person name="Duprey A."/>
            <person name="Taib N."/>
            <person name="Leonard S."/>
            <person name="Garin T."/>
            <person name="Flandrois J.P."/>
            <person name="Nasser W."/>
            <person name="Brochier-Armanet C."/>
            <person name="Reverchon S."/>
        </authorList>
    </citation>
    <scope>NUCLEOTIDE SEQUENCE [LARGE SCALE GENOMIC DNA]</scope>
    <source>
        <strain evidence="6 7">NCPPB 569</strain>
    </source>
</reference>
<dbReference type="InterPro" id="IPR035919">
    <property type="entry name" value="EAL_sf"/>
</dbReference>
<keyword evidence="7" id="KW-1185">Reference proteome</keyword>
<evidence type="ECO:0000259" key="5">
    <source>
        <dbReference type="PROSITE" id="PS50883"/>
    </source>
</evidence>
<evidence type="ECO:0000256" key="3">
    <source>
        <dbReference type="ARBA" id="ARBA00023015"/>
    </source>
</evidence>
<dbReference type="KEGG" id="dic:Dpoa569_0001555"/>
<dbReference type="PROSITE" id="PS50883">
    <property type="entry name" value="EAL"/>
    <property type="match status" value="1"/>
</dbReference>
<sequence length="244" mass="27715">MRIQLEVDYVSQYFFSPVYHLDSRLMALEMVGRFQCEGGSLSIPQEILLGTLNHQHKQALLREQLAILKDKSAWFINNRVIVALKIDHTLTEILINDALLWHEFRSLPFLQLEINEHFPDISHGRDNPNLMKLSQSFHLWLDNFGAGNVNMKPFYDGVISCVKMDAGFINKLLIRPVSVSIVNPMLQVMKKQCPSLKVVAKGVDNIASFERVFELDVNAVQGQLWSPLPPEALDNALMPVACYG</sequence>
<dbReference type="GO" id="GO:0071111">
    <property type="term" value="F:cyclic-guanylate-specific phosphodiesterase activity"/>
    <property type="evidence" value="ECO:0007669"/>
    <property type="project" value="InterPro"/>
</dbReference>
<evidence type="ECO:0000256" key="4">
    <source>
        <dbReference type="ARBA" id="ARBA00023163"/>
    </source>
</evidence>
<evidence type="ECO:0000313" key="6">
    <source>
        <dbReference type="EMBL" id="QDX29744.1"/>
    </source>
</evidence>